<evidence type="ECO:0000256" key="2">
    <source>
        <dbReference type="SAM" id="Phobius"/>
    </source>
</evidence>
<feature type="compositionally biased region" description="Basic and acidic residues" evidence="1">
    <location>
        <begin position="241"/>
        <end position="266"/>
    </location>
</feature>
<feature type="compositionally biased region" description="Polar residues" evidence="1">
    <location>
        <begin position="360"/>
        <end position="372"/>
    </location>
</feature>
<feature type="compositionally biased region" description="Polar residues" evidence="1">
    <location>
        <begin position="94"/>
        <end position="105"/>
    </location>
</feature>
<accession>A0AAN8I5V3</accession>
<feature type="compositionally biased region" description="Basic residues" evidence="1">
    <location>
        <begin position="53"/>
        <end position="62"/>
    </location>
</feature>
<keyword evidence="2" id="KW-1133">Transmembrane helix</keyword>
<feature type="compositionally biased region" description="Low complexity" evidence="1">
    <location>
        <begin position="295"/>
        <end position="308"/>
    </location>
</feature>
<feature type="region of interest" description="Disordered" evidence="1">
    <location>
        <begin position="39"/>
        <end position="116"/>
    </location>
</feature>
<feature type="compositionally biased region" description="Polar residues" evidence="1">
    <location>
        <begin position="138"/>
        <end position="148"/>
    </location>
</feature>
<name>A0AAN8I5V3_9EURO</name>
<feature type="compositionally biased region" description="Low complexity" evidence="1">
    <location>
        <begin position="330"/>
        <end position="343"/>
    </location>
</feature>
<evidence type="ECO:0000313" key="4">
    <source>
        <dbReference type="Proteomes" id="UP001316803"/>
    </source>
</evidence>
<feature type="compositionally biased region" description="Basic and acidic residues" evidence="1">
    <location>
        <begin position="376"/>
        <end position="385"/>
    </location>
</feature>
<gene>
    <name evidence="3" type="ORF">OHC33_002660</name>
</gene>
<sequence length="462" mass="49474">MSTSYASVALSYGLMVVIGGVATYIYKPDLITRLLPTATPPVQASTPDEPKSTNKKKTKKPKTVKEAADQITSAVSTGAEEPSRTSKKRKITAPVNSTVTATAANGQKAELPRDAENEVNDKDFAQQLAKAQAGTKLQAKTQQKSTTPGRLAAPTQPTKSGRSSNADLSSSAGGDADDDLSSVESPQQRPASGKDISDMLEPAAAAPTSLRLTNLTEPKKPKQAPKQFEQVESKKKRAERAKREEQKRINEESDRLHEQKKQEQLRKARMASGTSNQTKANNFAASTSNAWQNKPSSANPVQSSSSAPLLDTFEPSTTTKESVQSQPAPTTTNGTSSNNNAAGLKSQFGENTAEAMTASGRENGTWADQMSVSEEEQMHIVREQQQEDAWESVQSKKSKKKGRKEGDTSSEASFAVDEKPAPQPQANGVKTNGAVKAKPSDNRFEAIQAPNSSGLQEDEWAA</sequence>
<feature type="region of interest" description="Disordered" evidence="1">
    <location>
        <begin position="129"/>
        <end position="462"/>
    </location>
</feature>
<dbReference type="Proteomes" id="UP001316803">
    <property type="component" value="Unassembled WGS sequence"/>
</dbReference>
<feature type="compositionally biased region" description="Polar residues" evidence="1">
    <location>
        <begin position="272"/>
        <end position="294"/>
    </location>
</feature>
<proteinExistence type="predicted"/>
<dbReference type="EMBL" id="JAKLMC020000005">
    <property type="protein sequence ID" value="KAK5956087.1"/>
    <property type="molecule type" value="Genomic_DNA"/>
</dbReference>
<feature type="compositionally biased region" description="Low complexity" evidence="1">
    <location>
        <begin position="160"/>
        <end position="174"/>
    </location>
</feature>
<feature type="compositionally biased region" description="Polar residues" evidence="1">
    <location>
        <begin position="314"/>
        <end position="329"/>
    </location>
</feature>
<feature type="transmembrane region" description="Helical" evidence="2">
    <location>
        <begin position="6"/>
        <end position="26"/>
    </location>
</feature>
<keyword evidence="2" id="KW-0812">Transmembrane</keyword>
<keyword evidence="2" id="KW-0472">Membrane</keyword>
<evidence type="ECO:0000313" key="3">
    <source>
        <dbReference type="EMBL" id="KAK5956087.1"/>
    </source>
</evidence>
<protein>
    <submittedName>
        <fullName evidence="3">Uncharacterized protein</fullName>
    </submittedName>
</protein>
<keyword evidence="4" id="KW-1185">Reference proteome</keyword>
<dbReference type="AlphaFoldDB" id="A0AAN8I5V3"/>
<organism evidence="3 4">
    <name type="scientific">Knufia fluminis</name>
    <dbReference type="NCBI Taxonomy" id="191047"/>
    <lineage>
        <taxon>Eukaryota</taxon>
        <taxon>Fungi</taxon>
        <taxon>Dikarya</taxon>
        <taxon>Ascomycota</taxon>
        <taxon>Pezizomycotina</taxon>
        <taxon>Eurotiomycetes</taxon>
        <taxon>Chaetothyriomycetidae</taxon>
        <taxon>Chaetothyriales</taxon>
        <taxon>Trichomeriaceae</taxon>
        <taxon>Knufia</taxon>
    </lineage>
</organism>
<reference evidence="3 4" key="1">
    <citation type="submission" date="2022-12" db="EMBL/GenBank/DDBJ databases">
        <title>Genomic features and morphological characterization of a novel Knufia sp. strain isolated from spacecraft assembly facility.</title>
        <authorList>
            <person name="Teixeira M."/>
            <person name="Chander A.M."/>
            <person name="Stajich J.E."/>
            <person name="Venkateswaran K."/>
        </authorList>
    </citation>
    <scope>NUCLEOTIDE SEQUENCE [LARGE SCALE GENOMIC DNA]</scope>
    <source>
        <strain evidence="3 4">FJI-L2-BK-P2</strain>
    </source>
</reference>
<comment type="caution">
    <text evidence="3">The sequence shown here is derived from an EMBL/GenBank/DDBJ whole genome shotgun (WGS) entry which is preliminary data.</text>
</comment>
<evidence type="ECO:0000256" key="1">
    <source>
        <dbReference type="SAM" id="MobiDB-lite"/>
    </source>
</evidence>